<evidence type="ECO:0000256" key="1">
    <source>
        <dbReference type="SAM" id="Phobius"/>
    </source>
</evidence>
<evidence type="ECO:0008006" key="3">
    <source>
        <dbReference type="Google" id="ProtNLM"/>
    </source>
</evidence>
<reference evidence="2" key="1">
    <citation type="submission" date="2019-08" db="EMBL/GenBank/DDBJ databases">
        <authorList>
            <person name="Kucharzyk K."/>
            <person name="Murdoch R.W."/>
            <person name="Higgins S."/>
            <person name="Loffler F."/>
        </authorList>
    </citation>
    <scope>NUCLEOTIDE SEQUENCE</scope>
</reference>
<keyword evidence="1" id="KW-0812">Transmembrane</keyword>
<proteinExistence type="predicted"/>
<dbReference type="Gene3D" id="1.20.120.1490">
    <property type="match status" value="1"/>
</dbReference>
<accession>A0A644XFX1</accession>
<feature type="transmembrane region" description="Helical" evidence="1">
    <location>
        <begin position="6"/>
        <end position="28"/>
    </location>
</feature>
<gene>
    <name evidence="2" type="ORF">SDC9_59379</name>
</gene>
<evidence type="ECO:0000313" key="2">
    <source>
        <dbReference type="EMBL" id="MPM13024.1"/>
    </source>
</evidence>
<organism evidence="2">
    <name type="scientific">bioreactor metagenome</name>
    <dbReference type="NCBI Taxonomy" id="1076179"/>
    <lineage>
        <taxon>unclassified sequences</taxon>
        <taxon>metagenomes</taxon>
        <taxon>ecological metagenomes</taxon>
    </lineage>
</organism>
<name>A0A644XFX1_9ZZZZ</name>
<dbReference type="AlphaFoldDB" id="A0A644XFX1"/>
<comment type="caution">
    <text evidence="2">The sequence shown here is derived from an EMBL/GenBank/DDBJ whole genome shotgun (WGS) entry which is preliminary data.</text>
</comment>
<keyword evidence="1" id="KW-1133">Transmembrane helix</keyword>
<keyword evidence="1" id="KW-0472">Membrane</keyword>
<dbReference type="EMBL" id="VSSQ01002055">
    <property type="protein sequence ID" value="MPM13024.1"/>
    <property type="molecule type" value="Genomic_DNA"/>
</dbReference>
<sequence>MKNKNVIIWILTVVSTISVTALITLWLIRPAAPDMYPFHHNSDRQHNTEGICENRMMEKLNLRDEQKEKFTVQFKYHHERIDPVFDSLRTLRASLFDELDKDSPDTAVINSCIGKISVQELNLQKESIDHLLSMKKFLDPVQFDTLLSMHKRAMMPMRKGAGNNHNQHCNNNK</sequence>
<protein>
    <recommendedName>
        <fullName evidence="3">Periplasmic heavy metal sensor</fullName>
    </recommendedName>
</protein>